<accession>A0A1I1BW29</accession>
<organism evidence="2 3">
    <name type="scientific">Algoriphagus aquimarinus</name>
    <dbReference type="NCBI Taxonomy" id="237018"/>
    <lineage>
        <taxon>Bacteria</taxon>
        <taxon>Pseudomonadati</taxon>
        <taxon>Bacteroidota</taxon>
        <taxon>Cytophagia</taxon>
        <taxon>Cytophagales</taxon>
        <taxon>Cyclobacteriaceae</taxon>
        <taxon>Algoriphagus</taxon>
    </lineage>
</organism>
<evidence type="ECO:0000313" key="1">
    <source>
        <dbReference type="EMBL" id="SFB48284.1"/>
    </source>
</evidence>
<protein>
    <submittedName>
        <fullName evidence="2">Uncharacterized protein</fullName>
    </submittedName>
</protein>
<sequence>ITSVRLKYEFLREVEKNLIRGDFWVKLECKPTRLEIGPFGWLSGDFPGALYPGY</sequence>
<evidence type="ECO:0000313" key="2">
    <source>
        <dbReference type="EMBL" id="SFB53896.1"/>
    </source>
</evidence>
<feature type="non-terminal residue" evidence="2">
    <location>
        <position position="1"/>
    </location>
</feature>
<reference evidence="2 3" key="1">
    <citation type="submission" date="2016-10" db="EMBL/GenBank/DDBJ databases">
        <authorList>
            <person name="de Groot N.N."/>
        </authorList>
    </citation>
    <scope>NUCLEOTIDE SEQUENCE [LARGE SCALE GENOMIC DNA]</scope>
    <source>
        <strain evidence="2 3">DSM 23399</strain>
    </source>
</reference>
<gene>
    <name evidence="1" type="ORF">SAMN04489723_112128</name>
    <name evidence="2" type="ORF">SAMN04489723_1181</name>
</gene>
<dbReference type="Proteomes" id="UP000198790">
    <property type="component" value="Unassembled WGS sequence"/>
</dbReference>
<name>A0A1I1BW29_9BACT</name>
<dbReference type="EMBL" id="FOKK01000012">
    <property type="protein sequence ID" value="SFB48284.1"/>
    <property type="molecule type" value="Genomic_DNA"/>
</dbReference>
<keyword evidence="3" id="KW-1185">Reference proteome</keyword>
<evidence type="ECO:0000313" key="3">
    <source>
        <dbReference type="Proteomes" id="UP000198790"/>
    </source>
</evidence>
<dbReference type="AlphaFoldDB" id="A0A1I1BW29"/>
<proteinExistence type="predicted"/>
<dbReference type="EMBL" id="FOKK01000018">
    <property type="protein sequence ID" value="SFB53896.1"/>
    <property type="molecule type" value="Genomic_DNA"/>
</dbReference>